<evidence type="ECO:0000313" key="9">
    <source>
        <dbReference type="Proteomes" id="UP001589795"/>
    </source>
</evidence>
<dbReference type="Pfam" id="PF13442">
    <property type="entry name" value="Cytochrome_CBB3"/>
    <property type="match status" value="1"/>
</dbReference>
<keyword evidence="5 6" id="KW-0408">Iron</keyword>
<keyword evidence="9" id="KW-1185">Reference proteome</keyword>
<evidence type="ECO:0000259" key="7">
    <source>
        <dbReference type="PROSITE" id="PS51007"/>
    </source>
</evidence>
<dbReference type="Pfam" id="PF00034">
    <property type="entry name" value="Cytochrom_C"/>
    <property type="match status" value="1"/>
</dbReference>
<dbReference type="EMBL" id="JBHLWQ010000088">
    <property type="protein sequence ID" value="MFC0200634.1"/>
    <property type="molecule type" value="Genomic_DNA"/>
</dbReference>
<dbReference type="Gene3D" id="1.10.760.10">
    <property type="entry name" value="Cytochrome c-like domain"/>
    <property type="match status" value="3"/>
</dbReference>
<keyword evidence="1" id="KW-0813">Transport</keyword>
<dbReference type="PANTHER" id="PTHR33751">
    <property type="entry name" value="CBB3-TYPE CYTOCHROME C OXIDASE SUBUNIT FIXP"/>
    <property type="match status" value="1"/>
</dbReference>
<evidence type="ECO:0000313" key="8">
    <source>
        <dbReference type="EMBL" id="MFC0200634.1"/>
    </source>
</evidence>
<dbReference type="PROSITE" id="PS51007">
    <property type="entry name" value="CYTC"/>
    <property type="match status" value="1"/>
</dbReference>
<comment type="caution">
    <text evidence="8">The sequence shown here is derived from an EMBL/GenBank/DDBJ whole genome shotgun (WGS) entry which is preliminary data.</text>
</comment>
<dbReference type="PANTHER" id="PTHR33751:SF9">
    <property type="entry name" value="CYTOCHROME C4"/>
    <property type="match status" value="1"/>
</dbReference>
<name>A0ABV6CIP5_9RHOB</name>
<dbReference type="RefSeq" id="WP_265505760.1">
    <property type="nucleotide sequence ID" value="NZ_JAOTBE010000004.1"/>
</dbReference>
<dbReference type="InterPro" id="IPR050597">
    <property type="entry name" value="Cytochrome_c_Oxidase_Subunit"/>
</dbReference>
<evidence type="ECO:0000256" key="5">
    <source>
        <dbReference type="ARBA" id="ARBA00023004"/>
    </source>
</evidence>
<evidence type="ECO:0000256" key="1">
    <source>
        <dbReference type="ARBA" id="ARBA00022448"/>
    </source>
</evidence>
<proteinExistence type="predicted"/>
<evidence type="ECO:0000256" key="6">
    <source>
        <dbReference type="PROSITE-ProRule" id="PRU00433"/>
    </source>
</evidence>
<keyword evidence="3 6" id="KW-0479">Metal-binding</keyword>
<dbReference type="Proteomes" id="UP001589795">
    <property type="component" value="Unassembled WGS sequence"/>
</dbReference>
<protein>
    <submittedName>
        <fullName evidence="8">C-type cytochrome</fullName>
    </submittedName>
</protein>
<feature type="domain" description="Cytochrome c" evidence="7">
    <location>
        <begin position="255"/>
        <end position="345"/>
    </location>
</feature>
<evidence type="ECO:0000256" key="2">
    <source>
        <dbReference type="ARBA" id="ARBA00022617"/>
    </source>
</evidence>
<keyword evidence="2 6" id="KW-0349">Heme</keyword>
<dbReference type="SUPFAM" id="SSF46626">
    <property type="entry name" value="Cytochrome c"/>
    <property type="match status" value="3"/>
</dbReference>
<reference evidence="8 9" key="1">
    <citation type="submission" date="2024-09" db="EMBL/GenBank/DDBJ databases">
        <authorList>
            <person name="Sun Q."/>
            <person name="Mori K."/>
        </authorList>
    </citation>
    <scope>NUCLEOTIDE SEQUENCE [LARGE SCALE GENOMIC DNA]</scope>
    <source>
        <strain evidence="8 9">CCM 7904</strain>
    </source>
</reference>
<gene>
    <name evidence="8" type="ORF">ACFFIZ_09965</name>
</gene>
<evidence type="ECO:0000256" key="3">
    <source>
        <dbReference type="ARBA" id="ARBA00022723"/>
    </source>
</evidence>
<sequence length="351" mass="38028">MKTVIRTLLAVAGLGLAGAAAVVFGGLYDVSARHGHLPGVSWVLHTTFRNSVQLRARPMAEVPPLTDQMAALGARHYDASCRHCHASPGETATQTMRAMVPHPPHITDAVADWKPNELGWIVYHGVKMSGMPQWPAPREDEVWAVVAFLDRVSQMSEAAYEDLTAQPQAELAGLSYCASCHGLDGHAPNPQVPRLDILDRPYLDMSLEAFLGDLRHSGIMQHAVTEVPPEALDPLAEHYAAQPLGPAAAQDLDPALVARGQLLAEAQEGDDVPACRSCHGPWPDKLRDEFPSLSGQHEPYLRSQLKAWRDGHRGGGPVSELMREAAEDLEDADIDALAAYYASLPPARLSR</sequence>
<accession>A0ABV6CIP5</accession>
<dbReference type="InterPro" id="IPR036909">
    <property type="entry name" value="Cyt_c-like_dom_sf"/>
</dbReference>
<organism evidence="8 9">
    <name type="scientific">Paracoccus rhizosphaerae</name>
    <dbReference type="NCBI Taxonomy" id="1133347"/>
    <lineage>
        <taxon>Bacteria</taxon>
        <taxon>Pseudomonadati</taxon>
        <taxon>Pseudomonadota</taxon>
        <taxon>Alphaproteobacteria</taxon>
        <taxon>Rhodobacterales</taxon>
        <taxon>Paracoccaceae</taxon>
        <taxon>Paracoccus</taxon>
    </lineage>
</organism>
<keyword evidence="4" id="KW-0249">Electron transport</keyword>
<evidence type="ECO:0000256" key="4">
    <source>
        <dbReference type="ARBA" id="ARBA00022982"/>
    </source>
</evidence>
<dbReference type="InterPro" id="IPR009056">
    <property type="entry name" value="Cyt_c-like_dom"/>
</dbReference>